<dbReference type="Proteomes" id="UP001165074">
    <property type="component" value="Unassembled WGS sequence"/>
</dbReference>
<proteinExistence type="predicted"/>
<keyword evidence="2" id="KW-1185">Reference proteome</keyword>
<accession>A0A9W6RZN6</accession>
<evidence type="ECO:0000313" key="2">
    <source>
        <dbReference type="Proteomes" id="UP001165074"/>
    </source>
</evidence>
<comment type="caution">
    <text evidence="1">The sequence shown here is derived from an EMBL/GenBank/DDBJ whole genome shotgun (WGS) entry which is preliminary data.</text>
</comment>
<dbReference type="AlphaFoldDB" id="A0A9W6RZN6"/>
<evidence type="ECO:0000313" key="1">
    <source>
        <dbReference type="EMBL" id="GLY84508.1"/>
    </source>
</evidence>
<gene>
    <name evidence="1" type="ORF">Airi02_024370</name>
</gene>
<reference evidence="1" key="1">
    <citation type="submission" date="2023-03" db="EMBL/GenBank/DDBJ databases">
        <title>Actinoallomurus iriomotensis NBRC 103684.</title>
        <authorList>
            <person name="Ichikawa N."/>
            <person name="Sato H."/>
            <person name="Tonouchi N."/>
        </authorList>
    </citation>
    <scope>NUCLEOTIDE SEQUENCE</scope>
    <source>
        <strain evidence="1">NBRC 103684</strain>
    </source>
</reference>
<sequence>MGTCTVLMWGVNTGTGTSTPAPLVEGRRAVAVVPPALRAADVLRAPAPEVFDAEVLARLVVPPRPAALAADVLVDLPPVVLPPALLPLVVRPPVVLPVVVLPPVVLLVVVPPLDVLLLAVPPPEVLEAEVLLLAEALRDVVFSLVARPASAIPAHPPSGARTRCPVKSRLYP</sequence>
<protein>
    <submittedName>
        <fullName evidence="1">Uncharacterized protein</fullName>
    </submittedName>
</protein>
<dbReference type="EMBL" id="BSTK01000003">
    <property type="protein sequence ID" value="GLY84508.1"/>
    <property type="molecule type" value="Genomic_DNA"/>
</dbReference>
<name>A0A9W6RZN6_9ACTN</name>
<organism evidence="1 2">
    <name type="scientific">Actinoallomurus iriomotensis</name>
    <dbReference type="NCBI Taxonomy" id="478107"/>
    <lineage>
        <taxon>Bacteria</taxon>
        <taxon>Bacillati</taxon>
        <taxon>Actinomycetota</taxon>
        <taxon>Actinomycetes</taxon>
        <taxon>Streptosporangiales</taxon>
        <taxon>Thermomonosporaceae</taxon>
        <taxon>Actinoallomurus</taxon>
    </lineage>
</organism>